<dbReference type="Gene3D" id="3.30.450.180">
    <property type="match status" value="1"/>
</dbReference>
<accession>A0ABV3AZK1</accession>
<dbReference type="RefSeq" id="WP_359696164.1">
    <property type="nucleotide sequence ID" value="NZ_JBEYXT010000065.1"/>
</dbReference>
<comment type="caution">
    <text evidence="2">The sequence shown here is derived from an EMBL/GenBank/DDBJ whole genome shotgun (WGS) entry which is preliminary data.</text>
</comment>
<evidence type="ECO:0000313" key="3">
    <source>
        <dbReference type="Proteomes" id="UP001551189"/>
    </source>
</evidence>
<dbReference type="SMART" id="SM00530">
    <property type="entry name" value="HTH_XRE"/>
    <property type="match status" value="1"/>
</dbReference>
<evidence type="ECO:0000259" key="1">
    <source>
        <dbReference type="SMART" id="SM00530"/>
    </source>
</evidence>
<dbReference type="InterPro" id="IPR001387">
    <property type="entry name" value="Cro/C1-type_HTH"/>
</dbReference>
<feature type="domain" description="HTH cro/C1-type" evidence="1">
    <location>
        <begin position="21"/>
        <end position="93"/>
    </location>
</feature>
<sequence>MPQTGFVPAPRATNRPELSAFLRAMRERVRPQDVGLPEFGQRRTPGLRRQEVAQLAAVSIDWYIRLEQGRVGVPGTAVLDAVAQALRLSEAERHHLHLIARGEAPPARHVPAPASQSLRKLLESMPATPAWIVDFRFDVLAHNAAAVALFGPGFAVGTNTAEPLFVDPGARDFQLDWDRIAREHVGNLRANLARHPDDARLLSLITDLRRASSDFAAWWDDHTVQRRTNGTKRVLHPAAGVMTLHYDVLAVQDGSEQRLSVVTPADAHAEETLRSLVFQQTKLRAVN</sequence>
<dbReference type="Gene3D" id="1.10.260.40">
    <property type="entry name" value="lambda repressor-like DNA-binding domains"/>
    <property type="match status" value="1"/>
</dbReference>
<gene>
    <name evidence="2" type="ORF">ABZ931_16590</name>
</gene>
<dbReference type="Pfam" id="PF17765">
    <property type="entry name" value="MLTR_LBD"/>
    <property type="match status" value="1"/>
</dbReference>
<organism evidence="2 3">
    <name type="scientific">Streptomyces neyagawaensis</name>
    <dbReference type="NCBI Taxonomy" id="42238"/>
    <lineage>
        <taxon>Bacteria</taxon>
        <taxon>Bacillati</taxon>
        <taxon>Actinomycetota</taxon>
        <taxon>Actinomycetes</taxon>
        <taxon>Kitasatosporales</taxon>
        <taxon>Streptomycetaceae</taxon>
        <taxon>Streptomyces</taxon>
    </lineage>
</organism>
<dbReference type="InterPro" id="IPR041413">
    <property type="entry name" value="MLTR_LBD"/>
</dbReference>
<name>A0ABV3AZK1_9ACTN</name>
<dbReference type="EMBL" id="JBEYXT010000065">
    <property type="protein sequence ID" value="MEU6802613.1"/>
    <property type="molecule type" value="Genomic_DNA"/>
</dbReference>
<dbReference type="CDD" id="cd00093">
    <property type="entry name" value="HTH_XRE"/>
    <property type="match status" value="1"/>
</dbReference>
<proteinExistence type="predicted"/>
<dbReference type="InterPro" id="IPR010982">
    <property type="entry name" value="Lambda_DNA-bd_dom_sf"/>
</dbReference>
<protein>
    <submittedName>
        <fullName evidence="2">Helix-turn-helix transcriptional regulator</fullName>
    </submittedName>
</protein>
<dbReference type="PANTHER" id="PTHR35010">
    <property type="entry name" value="BLL4672 PROTEIN-RELATED"/>
    <property type="match status" value="1"/>
</dbReference>
<reference evidence="2 3" key="1">
    <citation type="submission" date="2024-06" db="EMBL/GenBank/DDBJ databases">
        <title>The Natural Products Discovery Center: Release of the First 8490 Sequenced Strains for Exploring Actinobacteria Biosynthetic Diversity.</title>
        <authorList>
            <person name="Kalkreuter E."/>
            <person name="Kautsar S.A."/>
            <person name="Yang D."/>
            <person name="Bader C.D."/>
            <person name="Teijaro C.N."/>
            <person name="Fluegel L."/>
            <person name="Davis C.M."/>
            <person name="Simpson J.R."/>
            <person name="Lauterbach L."/>
            <person name="Steele A.D."/>
            <person name="Gui C."/>
            <person name="Meng S."/>
            <person name="Li G."/>
            <person name="Viehrig K."/>
            <person name="Ye F."/>
            <person name="Su P."/>
            <person name="Kiefer A.F."/>
            <person name="Nichols A."/>
            <person name="Cepeda A.J."/>
            <person name="Yan W."/>
            <person name="Fan B."/>
            <person name="Jiang Y."/>
            <person name="Adhikari A."/>
            <person name="Zheng C.-J."/>
            <person name="Schuster L."/>
            <person name="Cowan T.M."/>
            <person name="Smanski M.J."/>
            <person name="Chevrette M.G."/>
            <person name="De Carvalho L.P.S."/>
            <person name="Shen B."/>
        </authorList>
    </citation>
    <scope>NUCLEOTIDE SEQUENCE [LARGE SCALE GENOMIC DNA]</scope>
    <source>
        <strain evidence="2 3">NPDC046851</strain>
    </source>
</reference>
<dbReference type="Proteomes" id="UP001551189">
    <property type="component" value="Unassembled WGS sequence"/>
</dbReference>
<evidence type="ECO:0000313" key="2">
    <source>
        <dbReference type="EMBL" id="MEU6802613.1"/>
    </source>
</evidence>
<dbReference type="PANTHER" id="PTHR35010:SF2">
    <property type="entry name" value="BLL4672 PROTEIN"/>
    <property type="match status" value="1"/>
</dbReference>
<keyword evidence="3" id="KW-1185">Reference proteome</keyword>
<dbReference type="SUPFAM" id="SSF47413">
    <property type="entry name" value="lambda repressor-like DNA-binding domains"/>
    <property type="match status" value="1"/>
</dbReference>
<dbReference type="Pfam" id="PF13560">
    <property type="entry name" value="HTH_31"/>
    <property type="match status" value="1"/>
</dbReference>